<dbReference type="PROSITE" id="PS50801">
    <property type="entry name" value="STAS"/>
    <property type="match status" value="1"/>
</dbReference>
<accession>A0A512PGD7</accession>
<dbReference type="SUPFAM" id="SSF52091">
    <property type="entry name" value="SpoIIaa-like"/>
    <property type="match status" value="1"/>
</dbReference>
<dbReference type="CDD" id="cd07043">
    <property type="entry name" value="STAS_anti-anti-sigma_factors"/>
    <property type="match status" value="1"/>
</dbReference>
<dbReference type="EMBL" id="BKAL01000011">
    <property type="protein sequence ID" value="GEP70251.1"/>
    <property type="molecule type" value="Genomic_DNA"/>
</dbReference>
<dbReference type="InterPro" id="IPR003658">
    <property type="entry name" value="Anti-sigma_ant"/>
</dbReference>
<reference evidence="4 5" key="1">
    <citation type="submission" date="2019-07" db="EMBL/GenBank/DDBJ databases">
        <title>Whole genome shotgun sequence of Cellulomonas soli NBRC 109434.</title>
        <authorList>
            <person name="Hosoyama A."/>
            <person name="Uohara A."/>
            <person name="Ohji S."/>
            <person name="Ichikawa N."/>
        </authorList>
    </citation>
    <scope>NUCLEOTIDE SEQUENCE [LARGE SCALE GENOMIC DNA]</scope>
    <source>
        <strain evidence="4 5">NBRC 109434</strain>
    </source>
</reference>
<dbReference type="PANTHER" id="PTHR33495">
    <property type="entry name" value="ANTI-SIGMA FACTOR ANTAGONIST TM_1081-RELATED-RELATED"/>
    <property type="match status" value="1"/>
</dbReference>
<dbReference type="AlphaFoldDB" id="A0A512PGD7"/>
<proteinExistence type="inferred from homology"/>
<protein>
    <recommendedName>
        <fullName evidence="2">Anti-sigma factor antagonist</fullName>
    </recommendedName>
</protein>
<dbReference type="GO" id="GO:0043856">
    <property type="term" value="F:anti-sigma factor antagonist activity"/>
    <property type="evidence" value="ECO:0007669"/>
    <property type="project" value="InterPro"/>
</dbReference>
<dbReference type="InterPro" id="IPR036513">
    <property type="entry name" value="STAS_dom_sf"/>
</dbReference>
<dbReference type="InterPro" id="IPR002645">
    <property type="entry name" value="STAS_dom"/>
</dbReference>
<evidence type="ECO:0000256" key="1">
    <source>
        <dbReference type="ARBA" id="ARBA00009013"/>
    </source>
</evidence>
<organism evidence="4 5">
    <name type="scientific">Cellulomonas soli</name>
    <dbReference type="NCBI Taxonomy" id="931535"/>
    <lineage>
        <taxon>Bacteria</taxon>
        <taxon>Bacillati</taxon>
        <taxon>Actinomycetota</taxon>
        <taxon>Actinomycetes</taxon>
        <taxon>Micrococcales</taxon>
        <taxon>Cellulomonadaceae</taxon>
        <taxon>Cellulomonas</taxon>
    </lineage>
</organism>
<name>A0A512PGD7_9CELL</name>
<dbReference type="Gene3D" id="3.30.750.24">
    <property type="entry name" value="STAS domain"/>
    <property type="match status" value="1"/>
</dbReference>
<comment type="similarity">
    <text evidence="1 2">Belongs to the anti-sigma-factor antagonist family.</text>
</comment>
<keyword evidence="5" id="KW-1185">Reference proteome</keyword>
<dbReference type="Pfam" id="PF01740">
    <property type="entry name" value="STAS"/>
    <property type="match status" value="1"/>
</dbReference>
<evidence type="ECO:0000313" key="5">
    <source>
        <dbReference type="Proteomes" id="UP000321798"/>
    </source>
</evidence>
<evidence type="ECO:0000313" key="4">
    <source>
        <dbReference type="EMBL" id="GEP70251.1"/>
    </source>
</evidence>
<gene>
    <name evidence="4" type="primary">rsbV</name>
    <name evidence="4" type="ORF">CSO01_29660</name>
</gene>
<evidence type="ECO:0000259" key="3">
    <source>
        <dbReference type="PROSITE" id="PS50801"/>
    </source>
</evidence>
<feature type="domain" description="STAS" evidence="3">
    <location>
        <begin position="4"/>
        <end position="111"/>
    </location>
</feature>
<dbReference type="NCBIfam" id="TIGR00377">
    <property type="entry name" value="ant_ant_sig"/>
    <property type="match status" value="1"/>
</dbReference>
<dbReference type="Proteomes" id="UP000321798">
    <property type="component" value="Unassembled WGS sequence"/>
</dbReference>
<evidence type="ECO:0000256" key="2">
    <source>
        <dbReference type="RuleBase" id="RU003749"/>
    </source>
</evidence>
<dbReference type="PANTHER" id="PTHR33495:SF2">
    <property type="entry name" value="ANTI-SIGMA FACTOR ANTAGONIST TM_1081-RELATED"/>
    <property type="match status" value="1"/>
</dbReference>
<comment type="caution">
    <text evidence="4">The sequence shown here is derived from an EMBL/GenBank/DDBJ whole genome shotgun (WGS) entry which is preliminary data.</text>
</comment>
<sequence>MVTVHVTSEDVDDRTVVTVSGEIDVSSADALRDRLGLLLDEDRTDLVVDLRAVAFMDSTGLGVLVGTLKKVRTVGGRLELVVDTERLLRLFQLTALDQVFTVHRTLEDALA</sequence>